<dbReference type="Pfam" id="PF00271">
    <property type="entry name" value="Helicase_C"/>
    <property type="match status" value="1"/>
</dbReference>
<evidence type="ECO:0000313" key="11">
    <source>
        <dbReference type="Proteomes" id="UP000182259"/>
    </source>
</evidence>
<keyword evidence="2 6" id="KW-0378">Hydrolase</keyword>
<evidence type="ECO:0000256" key="7">
    <source>
        <dbReference type="SAM" id="MobiDB-lite"/>
    </source>
</evidence>
<keyword evidence="5 6" id="KW-0694">RNA-binding</keyword>
<dbReference type="SMART" id="SM00487">
    <property type="entry name" value="DEXDc"/>
    <property type="match status" value="1"/>
</dbReference>
<dbReference type="InterPro" id="IPR011545">
    <property type="entry name" value="DEAD/DEAH_box_helicase_dom"/>
</dbReference>
<dbReference type="PANTHER" id="PTHR24031">
    <property type="entry name" value="RNA HELICASE"/>
    <property type="match status" value="1"/>
</dbReference>
<dbReference type="Gene3D" id="3.40.50.300">
    <property type="entry name" value="P-loop containing nucleotide triphosphate hydrolases"/>
    <property type="match status" value="2"/>
</dbReference>
<dbReference type="Proteomes" id="UP000182259">
    <property type="component" value="Chromosome I"/>
</dbReference>
<evidence type="ECO:0000256" key="1">
    <source>
        <dbReference type="ARBA" id="ARBA00022741"/>
    </source>
</evidence>
<evidence type="ECO:0000259" key="9">
    <source>
        <dbReference type="PROSITE" id="PS51194"/>
    </source>
</evidence>
<gene>
    <name evidence="10" type="ORF">SAMEA4029009_CIC11G00000002706</name>
</gene>
<comment type="domain">
    <text evidence="6">The Q motif is unique to and characteristic of the DEAD box family of RNA helicases and controls ATP binding and hydrolysis.</text>
</comment>
<dbReference type="CDD" id="cd18787">
    <property type="entry name" value="SF2_C_DEAD"/>
    <property type="match status" value="1"/>
</dbReference>
<feature type="domain" description="Helicase C-terminal" evidence="9">
    <location>
        <begin position="316"/>
        <end position="487"/>
    </location>
</feature>
<dbReference type="EC" id="3.6.4.13" evidence="6"/>
<name>A0A1L0BFX1_9ASCO</name>
<evidence type="ECO:0000313" key="10">
    <source>
        <dbReference type="EMBL" id="SGZ50495.1"/>
    </source>
</evidence>
<dbReference type="GO" id="GO:0005524">
    <property type="term" value="F:ATP binding"/>
    <property type="evidence" value="ECO:0007669"/>
    <property type="project" value="UniProtKB-UniRule"/>
</dbReference>
<comment type="similarity">
    <text evidence="6">Belongs to the DEAD box helicase family.</text>
</comment>
<feature type="domain" description="Helicase ATP-binding" evidence="8">
    <location>
        <begin position="92"/>
        <end position="284"/>
    </location>
</feature>
<dbReference type="AlphaFoldDB" id="A0A1L0BFX1"/>
<reference evidence="11" key="1">
    <citation type="submission" date="2016-10" db="EMBL/GenBank/DDBJ databases">
        <authorList>
            <person name="Geijer C."/>
            <person name="Jareborg N."/>
            <person name="Dainat J."/>
        </authorList>
    </citation>
    <scope>NUCLEOTIDE SEQUENCE [LARGE SCALE GENOMIC DNA]</scope>
    <source>
        <strain evidence="11">PYCC 4715</strain>
    </source>
</reference>
<accession>A0A1L0BFX1</accession>
<dbReference type="SUPFAM" id="SSF52540">
    <property type="entry name" value="P-loop containing nucleoside triphosphate hydrolases"/>
    <property type="match status" value="1"/>
</dbReference>
<dbReference type="PROSITE" id="PS51192">
    <property type="entry name" value="HELICASE_ATP_BIND_1"/>
    <property type="match status" value="1"/>
</dbReference>
<evidence type="ECO:0000256" key="3">
    <source>
        <dbReference type="ARBA" id="ARBA00022806"/>
    </source>
</evidence>
<dbReference type="GO" id="GO:0003724">
    <property type="term" value="F:RNA helicase activity"/>
    <property type="evidence" value="ECO:0007669"/>
    <property type="project" value="UniProtKB-EC"/>
</dbReference>
<protein>
    <recommendedName>
        <fullName evidence="6">ATP-dependent RNA helicase</fullName>
        <ecNumber evidence="6">3.6.4.13</ecNumber>
    </recommendedName>
</protein>
<dbReference type="SMART" id="SM00490">
    <property type="entry name" value="HELICc"/>
    <property type="match status" value="1"/>
</dbReference>
<evidence type="ECO:0000256" key="4">
    <source>
        <dbReference type="ARBA" id="ARBA00022840"/>
    </source>
</evidence>
<dbReference type="InterPro" id="IPR027417">
    <property type="entry name" value="P-loop_NTPase"/>
</dbReference>
<evidence type="ECO:0000256" key="5">
    <source>
        <dbReference type="ARBA" id="ARBA00022884"/>
    </source>
</evidence>
<keyword evidence="1 6" id="KW-0547">Nucleotide-binding</keyword>
<dbReference type="EMBL" id="LT635764">
    <property type="protein sequence ID" value="SGZ50495.1"/>
    <property type="molecule type" value="Genomic_DNA"/>
</dbReference>
<comment type="function">
    <text evidence="6">RNA helicase.</text>
</comment>
<dbReference type="InterPro" id="IPR014001">
    <property type="entry name" value="Helicase_ATP-bd"/>
</dbReference>
<evidence type="ECO:0000256" key="6">
    <source>
        <dbReference type="RuleBase" id="RU365068"/>
    </source>
</evidence>
<comment type="catalytic activity">
    <reaction evidence="6">
        <text>ATP + H2O = ADP + phosphate + H(+)</text>
        <dbReference type="Rhea" id="RHEA:13065"/>
        <dbReference type="ChEBI" id="CHEBI:15377"/>
        <dbReference type="ChEBI" id="CHEBI:15378"/>
        <dbReference type="ChEBI" id="CHEBI:30616"/>
        <dbReference type="ChEBI" id="CHEBI:43474"/>
        <dbReference type="ChEBI" id="CHEBI:456216"/>
        <dbReference type="EC" id="3.6.4.13"/>
    </reaction>
</comment>
<dbReference type="Pfam" id="PF00270">
    <property type="entry name" value="DEAD"/>
    <property type="match status" value="1"/>
</dbReference>
<organism evidence="10 11">
    <name type="scientific">Sungouiella intermedia</name>
    <dbReference type="NCBI Taxonomy" id="45354"/>
    <lineage>
        <taxon>Eukaryota</taxon>
        <taxon>Fungi</taxon>
        <taxon>Dikarya</taxon>
        <taxon>Ascomycota</taxon>
        <taxon>Saccharomycotina</taxon>
        <taxon>Pichiomycetes</taxon>
        <taxon>Metschnikowiaceae</taxon>
        <taxon>Sungouiella</taxon>
    </lineage>
</organism>
<dbReference type="GO" id="GO:0003723">
    <property type="term" value="F:RNA binding"/>
    <property type="evidence" value="ECO:0007669"/>
    <property type="project" value="UniProtKB-UniRule"/>
</dbReference>
<proteinExistence type="inferred from homology"/>
<dbReference type="InterPro" id="IPR001650">
    <property type="entry name" value="Helicase_C-like"/>
</dbReference>
<evidence type="ECO:0000256" key="2">
    <source>
        <dbReference type="ARBA" id="ARBA00022801"/>
    </source>
</evidence>
<feature type="region of interest" description="Disordered" evidence="7">
    <location>
        <begin position="606"/>
        <end position="640"/>
    </location>
</feature>
<dbReference type="PROSITE" id="PS51194">
    <property type="entry name" value="HELICASE_CTER"/>
    <property type="match status" value="1"/>
</dbReference>
<sequence length="640" mass="72600">MFRHLGRTCGQITVTPLLRSRLFSTVSILAKENPSLAPIIDAFKKADVVAAVEKGEVSLEDLQSLSLIEPKLKNAIAKLDFKLLTPVQSRSILPILMEDGVVCRAKTGTGKTMAFAFPILQTCLEYSAVRRDTRESHVQALVVAPTRDLALQIADEFAKVTDKNKLLAKKATVHLAVGGKREPFMKFAPSVVVATPGRLEANLRNPKFAAMMSQLKYKVYDEADRLLDQGFEETLHSIDEMLEDARNRYSPDSSIKTKNVLFSATIDERMEDFASETIGENYTYINCVNADEPEAHENIHQTIVKTKDVFESHVAAISDIFRKREEDPSYKAILFVPTVSGSNFLYDVVDELNRTFPKFKRRWLYKLNGGMSQGSRDRTTENFRKCLTGLLICTDVAARGLDFKNVSDVIQITPSNQIADYVHKVGRTARAGTSGNATLYLTDAEGRYKKALENNRGIVFSKEIRYETFNEDNKMFEELELPLEDAEDYAKSLLGFYQSVLGTYRLNLEIIVRDLVNMHRSFISDSTATLFISGHLFNTMKVLSSLVPEYIKTNVNVQANRNFKGNQSRFGRSGGLNSRNFTRRDLNDRKRFSNYDDGFQSRGRNFSREDFYGNDDRRSQNDRKSKRSFDNSGRGRKERY</sequence>
<keyword evidence="3 6" id="KW-0347">Helicase</keyword>
<keyword evidence="4 6" id="KW-0067">ATP-binding</keyword>
<evidence type="ECO:0000259" key="8">
    <source>
        <dbReference type="PROSITE" id="PS51192"/>
    </source>
</evidence>
<dbReference type="GO" id="GO:0016787">
    <property type="term" value="F:hydrolase activity"/>
    <property type="evidence" value="ECO:0007669"/>
    <property type="project" value="UniProtKB-KW"/>
</dbReference>